<evidence type="ECO:0000256" key="6">
    <source>
        <dbReference type="SAM" id="MobiDB-lite"/>
    </source>
</evidence>
<comment type="caution">
    <text evidence="9">The sequence shown here is derived from an EMBL/GenBank/DDBJ whole genome shotgun (WGS) entry which is preliminary data.</text>
</comment>
<feature type="transmembrane region" description="Helical" evidence="7">
    <location>
        <begin position="153"/>
        <end position="175"/>
    </location>
</feature>
<evidence type="ECO:0000259" key="8">
    <source>
        <dbReference type="Pfam" id="PF00892"/>
    </source>
</evidence>
<dbReference type="PANTHER" id="PTHR42920:SF11">
    <property type="entry name" value="INNER MEMBRANE PROTEIN YTFF"/>
    <property type="match status" value="1"/>
</dbReference>
<dbReference type="PANTHER" id="PTHR42920">
    <property type="entry name" value="OS03G0707200 PROTEIN-RELATED"/>
    <property type="match status" value="1"/>
</dbReference>
<organism evidence="9 10">
    <name type="scientific">Castellaniella defragrans</name>
    <name type="common">Alcaligenes defragrans</name>
    <dbReference type="NCBI Taxonomy" id="75697"/>
    <lineage>
        <taxon>Bacteria</taxon>
        <taxon>Pseudomonadati</taxon>
        <taxon>Pseudomonadota</taxon>
        <taxon>Betaproteobacteria</taxon>
        <taxon>Burkholderiales</taxon>
        <taxon>Alcaligenaceae</taxon>
        <taxon>Castellaniella</taxon>
    </lineage>
</organism>
<evidence type="ECO:0000256" key="3">
    <source>
        <dbReference type="ARBA" id="ARBA00022692"/>
    </source>
</evidence>
<evidence type="ECO:0000256" key="2">
    <source>
        <dbReference type="ARBA" id="ARBA00022475"/>
    </source>
</evidence>
<feature type="transmembrane region" description="Helical" evidence="7">
    <location>
        <begin position="106"/>
        <end position="123"/>
    </location>
</feature>
<dbReference type="Pfam" id="PF00892">
    <property type="entry name" value="EamA"/>
    <property type="match status" value="2"/>
</dbReference>
<protein>
    <submittedName>
        <fullName evidence="9">Drug/metabolite transporter (DMT)-like permease</fullName>
    </submittedName>
</protein>
<sequence length="357" mass="37605">MIGIAVNPSRSAAAALGAALLFGASTPFAKQLVGDMPPVLLAGLLYLGSGVGLGVFRFLRERNIGMPHLSGREWVWLLGAIVSGGILGPVLLMVGLSHTSASQASLLLNLEAVLTAVLAWVVFREHANQRIVIGMALIVVGGVLLTLPQNGTLASTGGMSGNLAVAAACLCWALDNNLTRKVSATDAVFLASTKGLVAGITNTGIALALGYSLPTWSLTVESMAVGLAGYGVSLVLFVVALRGLGSARTGAYFSTAPFMGAAIAILAYGESTSAAFWAAAGLMVAGVWLHLTERHDHSHTHEPLLHSHSHVHDEHHQHQHDFLWNGTEPHTHPHQHEAITHSHPHYPDIHHQHRHSS</sequence>
<evidence type="ECO:0000256" key="4">
    <source>
        <dbReference type="ARBA" id="ARBA00022989"/>
    </source>
</evidence>
<feature type="transmembrane region" description="Helical" evidence="7">
    <location>
        <begin position="274"/>
        <end position="291"/>
    </location>
</feature>
<keyword evidence="5 7" id="KW-0472">Membrane</keyword>
<proteinExistence type="predicted"/>
<dbReference type="InterPro" id="IPR037185">
    <property type="entry name" value="EmrE-like"/>
</dbReference>
<evidence type="ECO:0000313" key="9">
    <source>
        <dbReference type="EMBL" id="MBB6085550.1"/>
    </source>
</evidence>
<dbReference type="InterPro" id="IPR051258">
    <property type="entry name" value="Diverse_Substrate_Transporter"/>
</dbReference>
<accession>A0A7W9WR27</accession>
<keyword evidence="2" id="KW-1003">Cell membrane</keyword>
<dbReference type="GO" id="GO:0005886">
    <property type="term" value="C:plasma membrane"/>
    <property type="evidence" value="ECO:0007669"/>
    <property type="project" value="UniProtKB-SubCell"/>
</dbReference>
<feature type="compositionally biased region" description="Basic and acidic residues" evidence="6">
    <location>
        <begin position="329"/>
        <end position="350"/>
    </location>
</feature>
<gene>
    <name evidence="9" type="ORF">HNR28_003618</name>
</gene>
<dbReference type="Gene3D" id="1.10.3730.20">
    <property type="match status" value="2"/>
</dbReference>
<feature type="transmembrane region" description="Helical" evidence="7">
    <location>
        <begin position="130"/>
        <end position="147"/>
    </location>
</feature>
<reference evidence="9 10" key="1">
    <citation type="submission" date="2020-08" db="EMBL/GenBank/DDBJ databases">
        <title>Genomic Encyclopedia of Type Strains, Phase IV (KMG-IV): sequencing the most valuable type-strain genomes for metagenomic binning, comparative biology and taxonomic classification.</title>
        <authorList>
            <person name="Goeker M."/>
        </authorList>
    </citation>
    <scope>NUCLEOTIDE SEQUENCE [LARGE SCALE GENOMIC DNA]</scope>
    <source>
        <strain evidence="9 10">DSM 12141</strain>
    </source>
</reference>
<keyword evidence="3 7" id="KW-0812">Transmembrane</keyword>
<feature type="transmembrane region" description="Helical" evidence="7">
    <location>
        <begin position="74"/>
        <end position="94"/>
    </location>
</feature>
<feature type="domain" description="EamA" evidence="8">
    <location>
        <begin position="13"/>
        <end position="146"/>
    </location>
</feature>
<dbReference type="SUPFAM" id="SSF103481">
    <property type="entry name" value="Multidrug resistance efflux transporter EmrE"/>
    <property type="match status" value="2"/>
</dbReference>
<name>A0A7W9WR27_CASDE</name>
<feature type="transmembrane region" description="Helical" evidence="7">
    <location>
        <begin position="251"/>
        <end position="268"/>
    </location>
</feature>
<dbReference type="AlphaFoldDB" id="A0A7W9WR27"/>
<keyword evidence="4 7" id="KW-1133">Transmembrane helix</keyword>
<feature type="region of interest" description="Disordered" evidence="6">
    <location>
        <begin position="316"/>
        <end position="357"/>
    </location>
</feature>
<evidence type="ECO:0000256" key="1">
    <source>
        <dbReference type="ARBA" id="ARBA00004651"/>
    </source>
</evidence>
<evidence type="ECO:0000256" key="7">
    <source>
        <dbReference type="SAM" id="Phobius"/>
    </source>
</evidence>
<comment type="subcellular location">
    <subcellularLocation>
        <location evidence="1">Cell membrane</location>
        <topology evidence="1">Multi-pass membrane protein</topology>
    </subcellularLocation>
</comment>
<dbReference type="InterPro" id="IPR000620">
    <property type="entry name" value="EamA_dom"/>
</dbReference>
<dbReference type="Proteomes" id="UP000541136">
    <property type="component" value="Unassembled WGS sequence"/>
</dbReference>
<evidence type="ECO:0000256" key="5">
    <source>
        <dbReference type="ARBA" id="ARBA00023136"/>
    </source>
</evidence>
<evidence type="ECO:0000313" key="10">
    <source>
        <dbReference type="Proteomes" id="UP000541136"/>
    </source>
</evidence>
<dbReference type="RefSeq" id="WP_151025659.1">
    <property type="nucleotide sequence ID" value="NZ_JACHIB010000037.1"/>
</dbReference>
<feature type="transmembrane region" description="Helical" evidence="7">
    <location>
        <begin position="187"/>
        <end position="211"/>
    </location>
</feature>
<feature type="transmembrane region" description="Helical" evidence="7">
    <location>
        <begin position="39"/>
        <end position="59"/>
    </location>
</feature>
<dbReference type="EMBL" id="JACHIB010000037">
    <property type="protein sequence ID" value="MBB6085550.1"/>
    <property type="molecule type" value="Genomic_DNA"/>
</dbReference>
<feature type="domain" description="EamA" evidence="8">
    <location>
        <begin position="160"/>
        <end position="290"/>
    </location>
</feature>
<feature type="transmembrane region" description="Helical" evidence="7">
    <location>
        <begin position="223"/>
        <end position="244"/>
    </location>
</feature>